<dbReference type="InterPro" id="IPR009003">
    <property type="entry name" value="Peptidase_S1_PA"/>
</dbReference>
<protein>
    <submittedName>
        <fullName evidence="5">Trypsin-like cysteine/serine peptidase domain-containing protein</fullName>
    </submittedName>
</protein>
<keyword evidence="6" id="KW-1185">Reference proteome</keyword>
<feature type="chain" id="PRO_5045517862" evidence="3">
    <location>
        <begin position="19"/>
        <end position="265"/>
    </location>
</feature>
<dbReference type="PROSITE" id="PS50240">
    <property type="entry name" value="TRYPSIN_DOM"/>
    <property type="match status" value="1"/>
</dbReference>
<evidence type="ECO:0000256" key="3">
    <source>
        <dbReference type="SAM" id="SignalP"/>
    </source>
</evidence>
<proteinExistence type="inferred from homology"/>
<dbReference type="EMBL" id="JBFXLU010000246">
    <property type="protein sequence ID" value="KAL2833190.1"/>
    <property type="molecule type" value="Genomic_DNA"/>
</dbReference>
<dbReference type="CDD" id="cd00190">
    <property type="entry name" value="Tryp_SPc"/>
    <property type="match status" value="1"/>
</dbReference>
<dbReference type="InterPro" id="IPR033116">
    <property type="entry name" value="TRYPSIN_SER"/>
</dbReference>
<dbReference type="InterPro" id="IPR001314">
    <property type="entry name" value="Peptidase_S1A"/>
</dbReference>
<dbReference type="InterPro" id="IPR001254">
    <property type="entry name" value="Trypsin_dom"/>
</dbReference>
<reference evidence="5 6" key="1">
    <citation type="submission" date="2024-07" db="EMBL/GenBank/DDBJ databases">
        <title>Section-level genome sequencing and comparative genomics of Aspergillus sections Usti and Cavernicolus.</title>
        <authorList>
            <consortium name="Lawrence Berkeley National Laboratory"/>
            <person name="Nybo J.L."/>
            <person name="Vesth T.C."/>
            <person name="Theobald S."/>
            <person name="Frisvad J.C."/>
            <person name="Larsen T.O."/>
            <person name="Kjaerboelling I."/>
            <person name="Rothschild-Mancinelli K."/>
            <person name="Lyhne E.K."/>
            <person name="Kogle M.E."/>
            <person name="Barry K."/>
            <person name="Clum A."/>
            <person name="Na H."/>
            <person name="Ledsgaard L."/>
            <person name="Lin J."/>
            <person name="Lipzen A."/>
            <person name="Kuo A."/>
            <person name="Riley R."/>
            <person name="Mondo S."/>
            <person name="Labutti K."/>
            <person name="Haridas S."/>
            <person name="Pangalinan J."/>
            <person name="Salamov A.A."/>
            <person name="Simmons B.A."/>
            <person name="Magnuson J.K."/>
            <person name="Chen J."/>
            <person name="Drula E."/>
            <person name="Henrissat B."/>
            <person name="Wiebenga A."/>
            <person name="Lubbers R.J."/>
            <person name="Gomes A.C."/>
            <person name="Makela M.R."/>
            <person name="Stajich J."/>
            <person name="Grigoriev I.V."/>
            <person name="Mortensen U.H."/>
            <person name="De Vries R.P."/>
            <person name="Baker S.E."/>
            <person name="Andersen M.R."/>
        </authorList>
    </citation>
    <scope>NUCLEOTIDE SEQUENCE [LARGE SCALE GENOMIC DNA]</scope>
    <source>
        <strain evidence="5 6">CBS 123904</strain>
    </source>
</reference>
<dbReference type="SMART" id="SM00020">
    <property type="entry name" value="Tryp_SPc"/>
    <property type="match status" value="1"/>
</dbReference>
<evidence type="ECO:0000313" key="5">
    <source>
        <dbReference type="EMBL" id="KAL2833190.1"/>
    </source>
</evidence>
<dbReference type="Pfam" id="PF00089">
    <property type="entry name" value="Trypsin"/>
    <property type="match status" value="1"/>
</dbReference>
<comment type="similarity">
    <text evidence="1">Belongs to the peptidase S1 family.</text>
</comment>
<evidence type="ECO:0000259" key="4">
    <source>
        <dbReference type="PROSITE" id="PS50240"/>
    </source>
</evidence>
<gene>
    <name evidence="5" type="ORF">BJY01DRAFT_94180</name>
</gene>
<dbReference type="InterPro" id="IPR043504">
    <property type="entry name" value="Peptidase_S1_PA_chymotrypsin"/>
</dbReference>
<dbReference type="InterPro" id="IPR050430">
    <property type="entry name" value="Peptidase_S1"/>
</dbReference>
<dbReference type="PROSITE" id="PS00135">
    <property type="entry name" value="TRYPSIN_SER"/>
    <property type="match status" value="1"/>
</dbReference>
<keyword evidence="3" id="KW-0732">Signal</keyword>
<evidence type="ECO:0000313" key="6">
    <source>
        <dbReference type="Proteomes" id="UP001610446"/>
    </source>
</evidence>
<dbReference type="PRINTS" id="PR00722">
    <property type="entry name" value="CHYMOTRYPSIN"/>
</dbReference>
<accession>A0ABR4IZP0</accession>
<dbReference type="PANTHER" id="PTHR24276:SF91">
    <property type="entry name" value="AT26814P-RELATED"/>
    <property type="match status" value="1"/>
</dbReference>
<dbReference type="Gene3D" id="2.40.10.10">
    <property type="entry name" value="Trypsin-like serine proteases"/>
    <property type="match status" value="2"/>
</dbReference>
<dbReference type="Proteomes" id="UP001610446">
    <property type="component" value="Unassembled WGS sequence"/>
</dbReference>
<name>A0ABR4IZP0_9EURO</name>
<feature type="domain" description="Peptidase S1" evidence="4">
    <location>
        <begin position="22"/>
        <end position="264"/>
    </location>
</feature>
<sequence>MHSLFISLPLLLATAAHAAKSIIGGTEVRIEDYPYQVMVFIWDTVCGSGIIIDETHILTAGHVISGGNVHHFSIRAGSATWAEGGQLVNVSTVTKHPDYFQPEFFDNDIAILTLAEKLVWGPTIQPIALAPGPCLNNTDTEPSGVALRPAADTAVRISGWGAAYQGGPLEPTLRSLTVNVINQTECVAIYASFVAKVTDAMFCAGVMEGGKGSCQGDSGGPVVDAEDGVLVGIVSWGRGCAQPGWPSVYVRVAYHREWIKKLAGV</sequence>
<comment type="caution">
    <text evidence="5">The sequence shown here is derived from an EMBL/GenBank/DDBJ whole genome shotgun (WGS) entry which is preliminary data.</text>
</comment>
<dbReference type="PANTHER" id="PTHR24276">
    <property type="entry name" value="POLYSERASE-RELATED"/>
    <property type="match status" value="1"/>
</dbReference>
<keyword evidence="2" id="KW-1015">Disulfide bond</keyword>
<feature type="signal peptide" evidence="3">
    <location>
        <begin position="1"/>
        <end position="18"/>
    </location>
</feature>
<dbReference type="SUPFAM" id="SSF50494">
    <property type="entry name" value="Trypsin-like serine proteases"/>
    <property type="match status" value="1"/>
</dbReference>
<evidence type="ECO:0000256" key="1">
    <source>
        <dbReference type="ARBA" id="ARBA00007664"/>
    </source>
</evidence>
<organism evidence="5 6">
    <name type="scientific">Aspergillus pseudoustus</name>
    <dbReference type="NCBI Taxonomy" id="1810923"/>
    <lineage>
        <taxon>Eukaryota</taxon>
        <taxon>Fungi</taxon>
        <taxon>Dikarya</taxon>
        <taxon>Ascomycota</taxon>
        <taxon>Pezizomycotina</taxon>
        <taxon>Eurotiomycetes</taxon>
        <taxon>Eurotiomycetidae</taxon>
        <taxon>Eurotiales</taxon>
        <taxon>Aspergillaceae</taxon>
        <taxon>Aspergillus</taxon>
        <taxon>Aspergillus subgen. Nidulantes</taxon>
    </lineage>
</organism>
<evidence type="ECO:0000256" key="2">
    <source>
        <dbReference type="ARBA" id="ARBA00023157"/>
    </source>
</evidence>